<evidence type="ECO:0000256" key="2">
    <source>
        <dbReference type="ARBA" id="ARBA00022723"/>
    </source>
</evidence>
<keyword evidence="2 3" id="KW-0479">Metal-binding</keyword>
<keyword evidence="5" id="KW-1185">Reference proteome</keyword>
<feature type="binding site" evidence="3">
    <location>
        <position position="126"/>
    </location>
    <ligand>
        <name>a divalent metal cation</name>
        <dbReference type="ChEBI" id="CHEBI:60240"/>
    </ligand>
</feature>
<dbReference type="Proteomes" id="UP000198642">
    <property type="component" value="Unassembled WGS sequence"/>
</dbReference>
<dbReference type="GO" id="GO:0046872">
    <property type="term" value="F:metal ion binding"/>
    <property type="evidence" value="ECO:0007669"/>
    <property type="project" value="UniProtKB-KW"/>
</dbReference>
<dbReference type="RefSeq" id="WP_090238576.1">
    <property type="nucleotide sequence ID" value="NZ_FOJW01000009.1"/>
</dbReference>
<evidence type="ECO:0000256" key="1">
    <source>
        <dbReference type="ARBA" id="ARBA00008635"/>
    </source>
</evidence>
<feature type="binding site" evidence="3">
    <location>
        <position position="45"/>
    </location>
    <ligand>
        <name>a divalent metal cation</name>
        <dbReference type="ChEBI" id="CHEBI:60240"/>
    </ligand>
</feature>
<dbReference type="Gene3D" id="1.20.120.450">
    <property type="entry name" value="dinb family like domain"/>
    <property type="match status" value="1"/>
</dbReference>
<feature type="binding site" evidence="3">
    <location>
        <position position="122"/>
    </location>
    <ligand>
        <name>a divalent metal cation</name>
        <dbReference type="ChEBI" id="CHEBI:60240"/>
    </ligand>
</feature>
<dbReference type="InterPro" id="IPR007837">
    <property type="entry name" value="DinB"/>
</dbReference>
<gene>
    <name evidence="4" type="ORF">SAMN04488072_109169</name>
</gene>
<accession>A0A1I0Z594</accession>
<reference evidence="4 5" key="1">
    <citation type="submission" date="2016-10" db="EMBL/GenBank/DDBJ databases">
        <authorList>
            <person name="de Groot N.N."/>
        </authorList>
    </citation>
    <scope>NUCLEOTIDE SEQUENCE [LARGE SCALE GENOMIC DNA]</scope>
    <source>
        <strain evidence="4 5">CGMCC 1.3702</strain>
    </source>
</reference>
<comment type="similarity">
    <text evidence="1">Belongs to the DinB family.</text>
</comment>
<dbReference type="Pfam" id="PF05163">
    <property type="entry name" value="DinB"/>
    <property type="match status" value="1"/>
</dbReference>
<dbReference type="OrthoDB" id="9798830at2"/>
<evidence type="ECO:0000256" key="3">
    <source>
        <dbReference type="PIRSR" id="PIRSR607837-1"/>
    </source>
</evidence>
<sequence>MNHLTKGLYGENAHVNTLTIFDGLGIEQAGEVVLNQHSIWQILNHMIYWQEYILRLLKGEETVSPKHASETWPTEVKPPAKKDWELAVNKFTDGLNEAVRFAENEHGVSNGQMEHLLSLISHNSYHSGQVVIIRRFLNQWPPPTGGDTW</sequence>
<proteinExistence type="inferred from homology"/>
<dbReference type="EMBL" id="FOJW01000009">
    <property type="protein sequence ID" value="SFB20572.1"/>
    <property type="molecule type" value="Genomic_DNA"/>
</dbReference>
<organism evidence="4 5">
    <name type="scientific">Lentibacillus halodurans</name>
    <dbReference type="NCBI Taxonomy" id="237679"/>
    <lineage>
        <taxon>Bacteria</taxon>
        <taxon>Bacillati</taxon>
        <taxon>Bacillota</taxon>
        <taxon>Bacilli</taxon>
        <taxon>Bacillales</taxon>
        <taxon>Bacillaceae</taxon>
        <taxon>Lentibacillus</taxon>
    </lineage>
</organism>
<protein>
    <submittedName>
        <fullName evidence="4">DinB family protein</fullName>
    </submittedName>
</protein>
<dbReference type="AlphaFoldDB" id="A0A1I0Z594"/>
<evidence type="ECO:0000313" key="5">
    <source>
        <dbReference type="Proteomes" id="UP000198642"/>
    </source>
</evidence>
<evidence type="ECO:0000313" key="4">
    <source>
        <dbReference type="EMBL" id="SFB20572.1"/>
    </source>
</evidence>
<dbReference type="InterPro" id="IPR034660">
    <property type="entry name" value="DinB/YfiT-like"/>
</dbReference>
<name>A0A1I0Z594_9BACI</name>
<dbReference type="SUPFAM" id="SSF109854">
    <property type="entry name" value="DinB/YfiT-like putative metalloenzymes"/>
    <property type="match status" value="1"/>
</dbReference>
<dbReference type="STRING" id="237679.SAMN04488072_109169"/>